<evidence type="ECO:0000313" key="2">
    <source>
        <dbReference type="Proteomes" id="UP000261174"/>
    </source>
</evidence>
<sequence>MNIRRNLNIRELKQTSHDYIYPGAHRAVSQTCKLIYVLKERLVFKVKKLQPTEEDNALQPAVVDEIPYSEAGR</sequence>
<dbReference type="EMBL" id="QTJV01000002">
    <property type="protein sequence ID" value="RFM35467.1"/>
    <property type="molecule type" value="Genomic_DNA"/>
</dbReference>
<reference evidence="1 2" key="1">
    <citation type="submission" date="2018-08" db="EMBL/GenBank/DDBJ databases">
        <title>Chitinophaga sp. K20C18050901, a novel bacterium isolated from forest soil.</title>
        <authorList>
            <person name="Wang C."/>
        </authorList>
    </citation>
    <scope>NUCLEOTIDE SEQUENCE [LARGE SCALE GENOMIC DNA]</scope>
    <source>
        <strain evidence="1 2">K20C18050901</strain>
    </source>
</reference>
<accession>A0A3E1P5M2</accession>
<dbReference type="AlphaFoldDB" id="A0A3E1P5M2"/>
<organism evidence="1 2">
    <name type="scientific">Chitinophaga silvisoli</name>
    <dbReference type="NCBI Taxonomy" id="2291814"/>
    <lineage>
        <taxon>Bacteria</taxon>
        <taxon>Pseudomonadati</taxon>
        <taxon>Bacteroidota</taxon>
        <taxon>Chitinophagia</taxon>
        <taxon>Chitinophagales</taxon>
        <taxon>Chitinophagaceae</taxon>
        <taxon>Chitinophaga</taxon>
    </lineage>
</organism>
<dbReference type="Proteomes" id="UP000261174">
    <property type="component" value="Unassembled WGS sequence"/>
</dbReference>
<evidence type="ECO:0000313" key="1">
    <source>
        <dbReference type="EMBL" id="RFM35467.1"/>
    </source>
</evidence>
<proteinExistence type="predicted"/>
<name>A0A3E1P5M2_9BACT</name>
<comment type="caution">
    <text evidence="1">The sequence shown here is derived from an EMBL/GenBank/DDBJ whole genome shotgun (WGS) entry which is preliminary data.</text>
</comment>
<gene>
    <name evidence="1" type="ORF">DXN04_08765</name>
</gene>
<keyword evidence="2" id="KW-1185">Reference proteome</keyword>
<protein>
    <submittedName>
        <fullName evidence="1">Uncharacterized protein</fullName>
    </submittedName>
</protein>